<reference evidence="3" key="1">
    <citation type="submission" date="2020-10" db="EMBL/GenBank/DDBJ databases">
        <title>Mucilaginibacter mali sp. nov., isolated from rhizosphere soil of apple orchard.</title>
        <authorList>
            <person name="Lee J.-S."/>
            <person name="Kim H.S."/>
            <person name="Kim J.-S."/>
        </authorList>
    </citation>
    <scope>NUCLEOTIDE SEQUENCE</scope>
    <source>
        <strain evidence="3">KCTC 22746</strain>
    </source>
</reference>
<proteinExistence type="predicted"/>
<feature type="signal peptide" evidence="1">
    <location>
        <begin position="1"/>
        <end position="28"/>
    </location>
</feature>
<dbReference type="Pfam" id="PF14339">
    <property type="entry name" value="DUF4394"/>
    <property type="match status" value="1"/>
</dbReference>
<organism evidence="3 4">
    <name type="scientific">Mucilaginibacter myungsuensis</name>
    <dbReference type="NCBI Taxonomy" id="649104"/>
    <lineage>
        <taxon>Bacteria</taxon>
        <taxon>Pseudomonadati</taxon>
        <taxon>Bacteroidota</taxon>
        <taxon>Sphingobacteriia</taxon>
        <taxon>Sphingobacteriales</taxon>
        <taxon>Sphingobacteriaceae</taxon>
        <taxon>Mucilaginibacter</taxon>
    </lineage>
</organism>
<dbReference type="PROSITE" id="PS51257">
    <property type="entry name" value="PROKAR_LIPOPROTEIN"/>
    <property type="match status" value="1"/>
</dbReference>
<evidence type="ECO:0000259" key="2">
    <source>
        <dbReference type="Pfam" id="PF14339"/>
    </source>
</evidence>
<evidence type="ECO:0000313" key="4">
    <source>
        <dbReference type="Proteomes" id="UP000622475"/>
    </source>
</evidence>
<dbReference type="Proteomes" id="UP000622475">
    <property type="component" value="Unassembled WGS sequence"/>
</dbReference>
<dbReference type="SUPFAM" id="SSF75011">
    <property type="entry name" value="3-carboxy-cis,cis-mucoante lactonizing enzyme"/>
    <property type="match status" value="1"/>
</dbReference>
<keyword evidence="4" id="KW-1185">Reference proteome</keyword>
<keyword evidence="1" id="KW-0732">Signal</keyword>
<name>A0A929PYU7_9SPHI</name>
<feature type="domain" description="DUF4394" evidence="2">
    <location>
        <begin position="63"/>
        <end position="226"/>
    </location>
</feature>
<sequence>MNKRSIKTNILMAGLLSVVVASFSSCQKEEFVYNENTVTKPSITFVALTSSSSTTPSALIRYNSNGVTVAAQAATSITGLQTGESIVAIDYRPSNKLLYGLGSTGRLYSLTNAAGAYATVLVGAITPALSGGGVAAFDFNPVADRLRIITTTGLNYRVNPADATAIVDGAINNVANAVVTGCAYTNSVSPAPTTTELFSLDVASQRLYKQDANAGTLTVVGSLGNTPMPVNTPGYSTAYITNINNARLAAVGGFDISTSGVGLAVFSPNNQPAIPVGGIVAAVAATPTAPAVAANPGSAVSAITNNPSTLFKIDLQTGKATDLGVIAIIGASNEAPAANIIGLAILP</sequence>
<feature type="chain" id="PRO_5037526802" evidence="1">
    <location>
        <begin position="29"/>
        <end position="347"/>
    </location>
</feature>
<comment type="caution">
    <text evidence="3">The sequence shown here is derived from an EMBL/GenBank/DDBJ whole genome shotgun (WGS) entry which is preliminary data.</text>
</comment>
<accession>A0A929PYU7</accession>
<gene>
    <name evidence="3" type="ORF">IRJ16_21820</name>
</gene>
<evidence type="ECO:0000313" key="3">
    <source>
        <dbReference type="EMBL" id="MBE9664534.1"/>
    </source>
</evidence>
<dbReference type="InterPro" id="IPR025507">
    <property type="entry name" value="DUF4394"/>
</dbReference>
<evidence type="ECO:0000256" key="1">
    <source>
        <dbReference type="SAM" id="SignalP"/>
    </source>
</evidence>
<dbReference type="RefSeq" id="WP_194113945.1">
    <property type="nucleotide sequence ID" value="NZ_JADFFL010000013.1"/>
</dbReference>
<protein>
    <submittedName>
        <fullName evidence="3">DUF4394 domain-containing protein</fullName>
    </submittedName>
</protein>
<dbReference type="EMBL" id="JADFFL010000013">
    <property type="protein sequence ID" value="MBE9664534.1"/>
    <property type="molecule type" value="Genomic_DNA"/>
</dbReference>
<dbReference type="AlphaFoldDB" id="A0A929PYU7"/>